<dbReference type="PANTHER" id="PTHR43298:SF2">
    <property type="entry name" value="FMN_FAD EXPORTER YEEO-RELATED"/>
    <property type="match status" value="1"/>
</dbReference>
<feature type="non-terminal residue" evidence="3">
    <location>
        <position position="365"/>
    </location>
</feature>
<reference evidence="3 4" key="1">
    <citation type="journal article" date="2019" name="Nat. Microbiol.">
        <title>Mediterranean grassland soil C-N compound turnover is dependent on rainfall and depth, and is mediated by genomically divergent microorganisms.</title>
        <authorList>
            <person name="Diamond S."/>
            <person name="Andeer P.F."/>
            <person name="Li Z."/>
            <person name="Crits-Christoph A."/>
            <person name="Burstein D."/>
            <person name="Anantharaman K."/>
            <person name="Lane K.R."/>
            <person name="Thomas B.C."/>
            <person name="Pan C."/>
            <person name="Northen T.R."/>
            <person name="Banfield J.F."/>
        </authorList>
    </citation>
    <scope>NUCLEOTIDE SEQUENCE [LARGE SCALE GENOMIC DNA]</scope>
    <source>
        <strain evidence="3">WS_8</strain>
    </source>
</reference>
<dbReference type="EMBL" id="VBOY01000008">
    <property type="protein sequence ID" value="TMQ68461.1"/>
    <property type="molecule type" value="Genomic_DNA"/>
</dbReference>
<evidence type="ECO:0000313" key="3">
    <source>
        <dbReference type="EMBL" id="TMQ68461.1"/>
    </source>
</evidence>
<accession>A0A538TXZ0</accession>
<feature type="transmembrane region" description="Helical" evidence="2">
    <location>
        <begin position="12"/>
        <end position="35"/>
    </location>
</feature>
<feature type="transmembrane region" description="Helical" evidence="2">
    <location>
        <begin position="202"/>
        <end position="219"/>
    </location>
</feature>
<feature type="transmembrane region" description="Helical" evidence="2">
    <location>
        <begin position="279"/>
        <end position="304"/>
    </location>
</feature>
<evidence type="ECO:0000313" key="4">
    <source>
        <dbReference type="Proteomes" id="UP000316609"/>
    </source>
</evidence>
<evidence type="ECO:0000256" key="2">
    <source>
        <dbReference type="SAM" id="Phobius"/>
    </source>
</evidence>
<feature type="transmembrane region" description="Helical" evidence="2">
    <location>
        <begin position="96"/>
        <end position="120"/>
    </location>
</feature>
<keyword evidence="2" id="KW-0472">Membrane</keyword>
<proteinExistence type="predicted"/>
<feature type="transmembrane region" description="Helical" evidence="2">
    <location>
        <begin position="162"/>
        <end position="182"/>
    </location>
</feature>
<keyword evidence="1" id="KW-0813">Transport</keyword>
<dbReference type="InterPro" id="IPR050222">
    <property type="entry name" value="MATE_MdtK"/>
</dbReference>
<name>A0A538TXZ0_UNCEI</name>
<dbReference type="NCBIfam" id="TIGR00797">
    <property type="entry name" value="matE"/>
    <property type="match status" value="1"/>
</dbReference>
<gene>
    <name evidence="3" type="ORF">E6K78_01070</name>
</gene>
<keyword evidence="2" id="KW-1133">Transmembrane helix</keyword>
<feature type="transmembrane region" description="Helical" evidence="2">
    <location>
        <begin position="132"/>
        <end position="150"/>
    </location>
</feature>
<protein>
    <submittedName>
        <fullName evidence="3">MATE family efflux transporter</fullName>
    </submittedName>
</protein>
<evidence type="ECO:0000256" key="1">
    <source>
        <dbReference type="ARBA" id="ARBA00022448"/>
    </source>
</evidence>
<comment type="caution">
    <text evidence="3">The sequence shown here is derived from an EMBL/GenBank/DDBJ whole genome shotgun (WGS) entry which is preliminary data.</text>
</comment>
<dbReference type="AlphaFoldDB" id="A0A538TXZ0"/>
<dbReference type="Pfam" id="PF01554">
    <property type="entry name" value="MatE"/>
    <property type="match status" value="2"/>
</dbReference>
<dbReference type="GO" id="GO:0015297">
    <property type="term" value="F:antiporter activity"/>
    <property type="evidence" value="ECO:0007669"/>
    <property type="project" value="InterPro"/>
</dbReference>
<dbReference type="GO" id="GO:0042910">
    <property type="term" value="F:xenobiotic transmembrane transporter activity"/>
    <property type="evidence" value="ECO:0007669"/>
    <property type="project" value="InterPro"/>
</dbReference>
<dbReference type="GO" id="GO:0005886">
    <property type="term" value="C:plasma membrane"/>
    <property type="evidence" value="ECO:0007669"/>
    <property type="project" value="TreeGrafter"/>
</dbReference>
<feature type="transmembrane region" description="Helical" evidence="2">
    <location>
        <begin position="55"/>
        <end position="76"/>
    </location>
</feature>
<dbReference type="Proteomes" id="UP000316609">
    <property type="component" value="Unassembled WGS sequence"/>
</dbReference>
<sequence>MLRNFAPTAHDFRALMRLAVPIVFAQVGIMLMGVADTVIVGHVSARELAGAALGHLYVFGLAVFGMGTLWAIDPIVSQAAGARDHDGIALGVQRGVVLAVLIGAVVTLLCLPAESVFRLLRQPPEVVPRAAGFVWMSAPSMIVLLLWVTLRQSLQAMKHTRAIVITIIAGNISNLTFNWVFVFGHLGAPAMGAPGSALSSTISRWFMLGLLFVLSRRELAGVLAPWRRDTLQRAALGRTLVIGLPIGIQSMVEFTTFATISVLAGWFGAEAISGHQVAINLASLTFMVPMGIGSATSVLVGHAIGENDTPHARRVAASALACGAGFMSLCAVVMLALPHPLARAYTSVPGVVAIAATLIPIAGVF</sequence>
<keyword evidence="2" id="KW-0812">Transmembrane</keyword>
<organism evidence="3 4">
    <name type="scientific">Eiseniibacteriota bacterium</name>
    <dbReference type="NCBI Taxonomy" id="2212470"/>
    <lineage>
        <taxon>Bacteria</taxon>
        <taxon>Candidatus Eiseniibacteriota</taxon>
    </lineage>
</organism>
<feature type="transmembrane region" description="Helical" evidence="2">
    <location>
        <begin position="240"/>
        <end position="267"/>
    </location>
</feature>
<feature type="transmembrane region" description="Helical" evidence="2">
    <location>
        <begin position="316"/>
        <end position="338"/>
    </location>
</feature>
<dbReference type="PANTHER" id="PTHR43298">
    <property type="entry name" value="MULTIDRUG RESISTANCE PROTEIN NORM-RELATED"/>
    <property type="match status" value="1"/>
</dbReference>
<feature type="transmembrane region" description="Helical" evidence="2">
    <location>
        <begin position="344"/>
        <end position="364"/>
    </location>
</feature>
<dbReference type="InterPro" id="IPR002528">
    <property type="entry name" value="MATE_fam"/>
</dbReference>